<dbReference type="Gene3D" id="2.60.120.260">
    <property type="entry name" value="Galactose-binding domain-like"/>
    <property type="match status" value="2"/>
</dbReference>
<dbReference type="EC" id="3.2.1.40" evidence="2"/>
<evidence type="ECO:0000259" key="6">
    <source>
        <dbReference type="Pfam" id="PF08531"/>
    </source>
</evidence>
<dbReference type="SUPFAM" id="SSF49785">
    <property type="entry name" value="Galactose-binding domain-like"/>
    <property type="match status" value="1"/>
</dbReference>
<keyword evidence="3" id="KW-0378">Hydrolase</keyword>
<dbReference type="PIRSF" id="PIRSF010631">
    <property type="entry name" value="A-rhamnsds"/>
    <property type="match status" value="1"/>
</dbReference>
<sequence>RKQNTTMTISIASVSLEHHRETLGIGDPAPRISWRFAGDSKDWVQSAYEIEVSRPNAQVYNIIKKSEDSVLVPWPSVPLKSRERASVRVRAFGGVASQATEWSSAVEVETGLLEKEDWSATLVGAERTISTRDSLRPALFRKDFVIGKPVKSARLYVTSYGIYEAFINGKRVGDHVFAPGWTCYRHRLYYQTFDVKDLLKKGDNAVGVEVAEGWYCGRIGFSHQWRNIYGDQLAVLAQLEVAYEDGESVTVGSDGSWKTSVGPRISSQYYDGEEYDASQELPGWNASPFIDDKWKAVEELDFPSANLLSPEGPPIRIIETLKAQKIWRSPSNKVIVDFGQNSVGGVRMRVAGTKGHKITLTHTEVLENDEVATRPLRDAKATDTIILSDQPLEWEPKYTFHGYRYVQVENWPLNHGLPKLGDLEAVVIHTDMEPTGWFECSEPMVNQLHSNIRWGMRSNFVGIPTDCPQRDERLGWTGDIQVFTPTANFLYDTAGFLSSWLKDVSVEQFDHNNIVPNVIPNVMDGWDAQAVWGDVSVITPLELYKSYGDKNFLINQFPSMKAWIEAIPRGDNMLWDPNTYQLGDWLDPDAPPDNPGGGKTDSHLVANAYLVHVTELLSYISSLLEKPTEVQHYTQQAAAVRAEFQKHYITQSGRLAPDTQTSLSLALSFSLFSSPSHTAEAASRLAKLARSNRFRIATGFAGTPLILPSLTNAGYTQIAYRMLLEKKCPSWLYTVSMGGTTMWERWDSMLPDGRINPGSMTSFNHYALGAVGSWLHASVGGISSSNAWKDIVFAPVPGGTLTSAKVGHLSPYGAVSCEWEIEGGRFSMKVQVPPNSRGLVKFPGKEGEETRIGSGKWEFEGSWEGEEWPPKKIASPYSMYSDDDDE</sequence>
<reference evidence="9 10" key="1">
    <citation type="submission" date="2018-05" db="EMBL/GenBank/DDBJ databases">
        <title>Genome sequencing and assembly of the regulated plant pathogen Lachnellula willkommii and related sister species for the development of diagnostic species identification markers.</title>
        <authorList>
            <person name="Giroux E."/>
            <person name="Bilodeau G."/>
        </authorList>
    </citation>
    <scope>NUCLEOTIDE SEQUENCE [LARGE SCALE GENOMIC DNA]</scope>
    <source>
        <strain evidence="9 10">CBS 160.35</strain>
    </source>
</reference>
<dbReference type="InterPro" id="IPR013737">
    <property type="entry name" value="Bac_rhamnosid_N"/>
</dbReference>
<dbReference type="AlphaFoldDB" id="A0A8H8RP26"/>
<dbReference type="Gene3D" id="2.60.40.10">
    <property type="entry name" value="Immunoglobulins"/>
    <property type="match status" value="1"/>
</dbReference>
<evidence type="ECO:0000259" key="5">
    <source>
        <dbReference type="Pfam" id="PF05592"/>
    </source>
</evidence>
<keyword evidence="10" id="KW-1185">Reference proteome</keyword>
<dbReference type="Pfam" id="PF25788">
    <property type="entry name" value="Ig_Rha78A_N"/>
    <property type="match status" value="1"/>
</dbReference>
<dbReference type="EMBL" id="QGMI01000652">
    <property type="protein sequence ID" value="TVY37973.1"/>
    <property type="molecule type" value="Genomic_DNA"/>
</dbReference>
<dbReference type="InterPro" id="IPR008928">
    <property type="entry name" value="6-hairpin_glycosidase_sf"/>
</dbReference>
<evidence type="ECO:0000256" key="1">
    <source>
        <dbReference type="ARBA" id="ARBA00001445"/>
    </source>
</evidence>
<feature type="domain" description="Alpha-L-rhamnosidase C-terminal" evidence="8">
    <location>
        <begin position="784"/>
        <end position="850"/>
    </location>
</feature>
<evidence type="ECO:0000313" key="10">
    <source>
        <dbReference type="Proteomes" id="UP000443090"/>
    </source>
</evidence>
<dbReference type="InterPro" id="IPR008902">
    <property type="entry name" value="Rhamnosid_concanavalin"/>
</dbReference>
<evidence type="ECO:0000256" key="3">
    <source>
        <dbReference type="ARBA" id="ARBA00022801"/>
    </source>
</evidence>
<dbReference type="GO" id="GO:0005975">
    <property type="term" value="P:carbohydrate metabolic process"/>
    <property type="evidence" value="ECO:0007669"/>
    <property type="project" value="InterPro"/>
</dbReference>
<feature type="domain" description="Alpha-L-rhamnosidase concanavalin-like" evidence="5">
    <location>
        <begin position="329"/>
        <end position="429"/>
    </location>
</feature>
<dbReference type="InterPro" id="IPR012341">
    <property type="entry name" value="6hp_glycosidase-like_sf"/>
</dbReference>
<dbReference type="Proteomes" id="UP000443090">
    <property type="component" value="Unassembled WGS sequence"/>
</dbReference>
<accession>A0A8H8RP26</accession>
<evidence type="ECO:0000259" key="7">
    <source>
        <dbReference type="Pfam" id="PF17389"/>
    </source>
</evidence>
<feature type="region of interest" description="Disordered" evidence="4">
    <location>
        <begin position="858"/>
        <end position="886"/>
    </location>
</feature>
<dbReference type="GO" id="GO:0030596">
    <property type="term" value="F:alpha-L-rhamnosidase activity"/>
    <property type="evidence" value="ECO:0007669"/>
    <property type="project" value="UniProtKB-EC"/>
</dbReference>
<dbReference type="Pfam" id="PF17389">
    <property type="entry name" value="Bac_rhamnosid6H"/>
    <property type="match status" value="1"/>
</dbReference>
<dbReference type="Gene3D" id="1.50.10.10">
    <property type="match status" value="1"/>
</dbReference>
<protein>
    <recommendedName>
        <fullName evidence="2">alpha-L-rhamnosidase</fullName>
        <ecNumber evidence="2">3.2.1.40</ecNumber>
    </recommendedName>
</protein>
<gene>
    <name evidence="9" type="ORF">LOCC1_G006236</name>
</gene>
<dbReference type="InterPro" id="IPR013783">
    <property type="entry name" value="Ig-like_fold"/>
</dbReference>
<evidence type="ECO:0000256" key="2">
    <source>
        <dbReference type="ARBA" id="ARBA00012652"/>
    </source>
</evidence>
<dbReference type="InterPro" id="IPR035396">
    <property type="entry name" value="Bac_rhamnosid6H"/>
</dbReference>
<feature type="domain" description="Alpha-L-rhamnosidase six-hairpin glycosidase" evidence="7">
    <location>
        <begin position="435"/>
        <end position="779"/>
    </location>
</feature>
<dbReference type="Pfam" id="PF05592">
    <property type="entry name" value="Bac_rhamnosid"/>
    <property type="match status" value="1"/>
</dbReference>
<comment type="catalytic activity">
    <reaction evidence="1">
        <text>Hydrolysis of terminal non-reducing alpha-L-rhamnose residues in alpha-L-rhamnosides.</text>
        <dbReference type="EC" id="3.2.1.40"/>
    </reaction>
</comment>
<dbReference type="Pfam" id="PF08531">
    <property type="entry name" value="Bac_rhamnosid_N"/>
    <property type="match status" value="1"/>
</dbReference>
<dbReference type="InterPro" id="IPR016007">
    <property type="entry name" value="Alpha_rhamnosid"/>
</dbReference>
<evidence type="ECO:0000256" key="4">
    <source>
        <dbReference type="SAM" id="MobiDB-lite"/>
    </source>
</evidence>
<dbReference type="PANTHER" id="PTHR33307:SF6">
    <property type="entry name" value="ALPHA-RHAMNOSIDASE (EUROFUNG)-RELATED"/>
    <property type="match status" value="1"/>
</dbReference>
<dbReference type="InterPro" id="IPR008979">
    <property type="entry name" value="Galactose-bd-like_sf"/>
</dbReference>
<evidence type="ECO:0000313" key="9">
    <source>
        <dbReference type="EMBL" id="TVY37973.1"/>
    </source>
</evidence>
<comment type="caution">
    <text evidence="9">The sequence shown here is derived from an EMBL/GenBank/DDBJ whole genome shotgun (WGS) entry which is preliminary data.</text>
</comment>
<dbReference type="Pfam" id="PF17390">
    <property type="entry name" value="Bac_rhamnosid_C"/>
    <property type="match status" value="1"/>
</dbReference>
<feature type="domain" description="Bacterial alpha-L-rhamnosidase N-terminal" evidence="6">
    <location>
        <begin position="148"/>
        <end position="319"/>
    </location>
</feature>
<feature type="non-terminal residue" evidence="9">
    <location>
        <position position="886"/>
    </location>
</feature>
<dbReference type="PANTHER" id="PTHR33307">
    <property type="entry name" value="ALPHA-RHAMNOSIDASE (EUROFUNG)"/>
    <property type="match status" value="1"/>
</dbReference>
<proteinExistence type="predicted"/>
<dbReference type="OrthoDB" id="10036721at2759"/>
<dbReference type="InterPro" id="IPR035398">
    <property type="entry name" value="Bac_rhamnosid_C"/>
</dbReference>
<dbReference type="Gene3D" id="2.60.420.10">
    <property type="entry name" value="Maltose phosphorylase, domain 3"/>
    <property type="match status" value="1"/>
</dbReference>
<evidence type="ECO:0000259" key="8">
    <source>
        <dbReference type="Pfam" id="PF17390"/>
    </source>
</evidence>
<dbReference type="SUPFAM" id="SSF48208">
    <property type="entry name" value="Six-hairpin glycosidases"/>
    <property type="match status" value="1"/>
</dbReference>
<organism evidence="9 10">
    <name type="scientific">Lachnellula occidentalis</name>
    <dbReference type="NCBI Taxonomy" id="215460"/>
    <lineage>
        <taxon>Eukaryota</taxon>
        <taxon>Fungi</taxon>
        <taxon>Dikarya</taxon>
        <taxon>Ascomycota</taxon>
        <taxon>Pezizomycotina</taxon>
        <taxon>Leotiomycetes</taxon>
        <taxon>Helotiales</taxon>
        <taxon>Lachnaceae</taxon>
        <taxon>Lachnellula</taxon>
    </lineage>
</organism>
<name>A0A8H8RP26_9HELO</name>